<name>A0A6V7S8T3_PLAVN</name>
<proteinExistence type="predicted"/>
<dbReference type="AlphaFoldDB" id="A0A6V7S8T3"/>
<dbReference type="Proteomes" id="UP000515308">
    <property type="component" value="Chromosome PVLDE_10"/>
</dbReference>
<evidence type="ECO:0000313" key="3">
    <source>
        <dbReference type="EMBL" id="CAD2093738.1"/>
    </source>
</evidence>
<keyword evidence="2" id="KW-0732">Signal</keyword>
<accession>A0A6V7S8T3</accession>
<feature type="chain" id="PRO_5028049811" evidence="2">
    <location>
        <begin position="23"/>
        <end position="663"/>
    </location>
</feature>
<evidence type="ECO:0000256" key="1">
    <source>
        <dbReference type="SAM" id="MobiDB-lite"/>
    </source>
</evidence>
<dbReference type="InterPro" id="IPR009864">
    <property type="entry name" value="RAP1_Plasmodium"/>
</dbReference>
<protein>
    <submittedName>
        <fullName evidence="3">Rhoptry-associated protein 1, putative</fullName>
    </submittedName>
</protein>
<gene>
    <name evidence="3" type="ORF">PVLDE_1003900</name>
</gene>
<sequence>MFTKIVSLFILSRLLLQDCSVAFNIRDSNVISSYSHGYNSPSIKNEELDDYNYFTKMFPKVSFLQEENNDNDNKNELDSNAQQNAPETNEPLPADGTNQSQDNASNENKENKENNENKENKENNENKENKENNENKEEGKKKKEMKAIGDPDLLKDRDYTLISENTINSLKHEEESIDETIEEEETDVKLDENNKPLIKYAPDYTHRLKKTMHKLGYDKEFTLAEVSKVQSCPNDNFLFDAYPESIEQFKKNNFKLMEDKGTQFVGCLKRNNLTKTNGYDTRLKFGNSVNTFGIYAIPNELVIYDLINIPSSVDYISLANDYDIPESEFPNLHKLNYCLLNPGKLEKLLKKKNIKSYINEKNKGSYDEFFKNALNESIRCHVENSLYELFEKDHFRQFFKQTRIDIKGDLKKKLYLIKSGLSYRSRRYVDYIYKETIEELEYQEKKFRLLESYMVRIGLYYTGYSLGDVCNEYMEKDTVYEANAFLYDHFAKPIRMFSSCIKNLTVYNNIVSNVHGRMRQLLTHTPRKPVLKEIHFNVLLNKFKKPQNKDQLPYDPTVKSFALGELTREPIYGFNHAFFEYKKKQILDVINKVKLDVFSLVQKGPRHLQLAPSNMEIYMSVLEKYKKELRDLFKEMNNDYVKLFEMRLSAFYRKDFMTYGRLF</sequence>
<reference evidence="3 4" key="1">
    <citation type="submission" date="2020-08" db="EMBL/GenBank/DDBJ databases">
        <authorList>
            <person name="Ramaprasad A."/>
        </authorList>
    </citation>
    <scope>NUCLEOTIDE SEQUENCE [LARGE SCALE GENOMIC DNA]</scope>
</reference>
<organism evidence="3 4">
    <name type="scientific">Plasmodium vinckei lentum</name>
    <dbReference type="NCBI Taxonomy" id="138297"/>
    <lineage>
        <taxon>Eukaryota</taxon>
        <taxon>Sar</taxon>
        <taxon>Alveolata</taxon>
        <taxon>Apicomplexa</taxon>
        <taxon>Aconoidasida</taxon>
        <taxon>Haemosporida</taxon>
        <taxon>Plasmodiidae</taxon>
        <taxon>Plasmodium</taxon>
        <taxon>Plasmodium (Vinckeia)</taxon>
    </lineage>
</organism>
<feature type="region of interest" description="Disordered" evidence="1">
    <location>
        <begin position="67"/>
        <end position="149"/>
    </location>
</feature>
<dbReference type="EMBL" id="LR865372">
    <property type="protein sequence ID" value="CAD2093738.1"/>
    <property type="molecule type" value="Genomic_DNA"/>
</dbReference>
<feature type="signal peptide" evidence="2">
    <location>
        <begin position="1"/>
        <end position="22"/>
    </location>
</feature>
<feature type="compositionally biased region" description="Basic and acidic residues" evidence="1">
    <location>
        <begin position="107"/>
        <end position="149"/>
    </location>
</feature>
<dbReference type="Pfam" id="PF07218">
    <property type="entry name" value="RAP1"/>
    <property type="match status" value="1"/>
</dbReference>
<dbReference type="VEuPathDB" id="PlasmoDB:PVLDE_1003900"/>
<feature type="compositionally biased region" description="Polar residues" evidence="1">
    <location>
        <begin position="96"/>
        <end position="105"/>
    </location>
</feature>
<evidence type="ECO:0000256" key="2">
    <source>
        <dbReference type="SAM" id="SignalP"/>
    </source>
</evidence>
<evidence type="ECO:0000313" key="4">
    <source>
        <dbReference type="Proteomes" id="UP000515308"/>
    </source>
</evidence>